<name>A0ABP2UEM1_ACICA</name>
<organism evidence="2 3">
    <name type="scientific">Acinetobacter calcoaceticus DSM 30006 = CIP 81.8</name>
    <dbReference type="NCBI Taxonomy" id="981331"/>
    <lineage>
        <taxon>Bacteria</taxon>
        <taxon>Pseudomonadati</taxon>
        <taxon>Pseudomonadota</taxon>
        <taxon>Gammaproteobacteria</taxon>
        <taxon>Moraxellales</taxon>
        <taxon>Moraxellaceae</taxon>
        <taxon>Acinetobacter</taxon>
        <taxon>Acinetobacter calcoaceticus/baumannii complex</taxon>
    </lineage>
</organism>
<dbReference type="PANTHER" id="PTHR42686">
    <property type="entry name" value="GH17980P-RELATED"/>
    <property type="match status" value="1"/>
</dbReference>
<evidence type="ECO:0000259" key="1">
    <source>
        <dbReference type="Pfam" id="PF00248"/>
    </source>
</evidence>
<dbReference type="InterPro" id="IPR023210">
    <property type="entry name" value="NADP_OxRdtase_dom"/>
</dbReference>
<evidence type="ECO:0000313" key="2">
    <source>
        <dbReference type="EMBL" id="ENV98863.1"/>
    </source>
</evidence>
<dbReference type="SUPFAM" id="SSF51430">
    <property type="entry name" value="NAD(P)-linked oxidoreductase"/>
    <property type="match status" value="1"/>
</dbReference>
<reference evidence="2 3" key="1">
    <citation type="submission" date="2013-02" db="EMBL/GenBank/DDBJ databases">
        <title>The Genome Sequence of Acinetobacter calcoaceticus CIP 81.8.</title>
        <authorList>
            <consortium name="The Broad Institute Genome Sequencing Platform"/>
            <consortium name="The Broad Institute Genome Sequencing Center for Infectious Disease"/>
            <person name="Cerqueira G."/>
            <person name="Feldgarden M."/>
            <person name="Courvalin P."/>
            <person name="Perichon B."/>
            <person name="Grillot-Courvalin C."/>
            <person name="Clermont D."/>
            <person name="Rocha E."/>
            <person name="Yoon E.-J."/>
            <person name="Nemec A."/>
            <person name="Walker B."/>
            <person name="Young S.K."/>
            <person name="Zeng Q."/>
            <person name="Gargeya S."/>
            <person name="Fitzgerald M."/>
            <person name="Haas B."/>
            <person name="Abouelleil A."/>
            <person name="Alvarado L."/>
            <person name="Arachchi H.M."/>
            <person name="Berlin A.M."/>
            <person name="Chapman S.B."/>
            <person name="Dewar J."/>
            <person name="Goldberg J."/>
            <person name="Griggs A."/>
            <person name="Gujja S."/>
            <person name="Hansen M."/>
            <person name="Howarth C."/>
            <person name="Imamovic A."/>
            <person name="Larimer J."/>
            <person name="McCowan C."/>
            <person name="Murphy C."/>
            <person name="Neiman D."/>
            <person name="Pearson M."/>
            <person name="Priest M."/>
            <person name="Roberts A."/>
            <person name="Saif S."/>
            <person name="Shea T."/>
            <person name="Sisk P."/>
            <person name="Sykes S."/>
            <person name="Wortman J."/>
            <person name="Nusbaum C."/>
            <person name="Birren B."/>
        </authorList>
    </citation>
    <scope>NUCLEOTIDE SEQUENCE [LARGE SCALE GENOMIC DNA]</scope>
    <source>
        <strain evidence="2 3">CIP 81.8</strain>
    </source>
</reference>
<sequence length="323" mass="36406">MSKLALGTVQIGYDSRISFDQAKEIINAAYYEGVRYFDSAPMYGFGRAEYTLSTILRELEIRNNVLVSTKVGRVLNTRGGYCKDPLWYLKNSGYKYDYTYDGVMSSFEDSLKRTGLDHIDLLLVHDLGSIWHGERAHQYWKQFCESGFRALDELRKSRDVSAIGLGVNETEIVLKVAKEFEIDCALIAGQYTLLDHKHSYKDLEKLSESNIAVFAAGIFNSGILASGTIEQARYNYGKVPIDILLKVKEIESICLKYNVSLPTAALQFTASHPAITSLVFGAKSENEVMQNVSSYTQQVPYEFWNELKYKNIISTSVPLPVSD</sequence>
<dbReference type="InterPro" id="IPR020471">
    <property type="entry name" value="AKR"/>
</dbReference>
<gene>
    <name evidence="2" type="ORF">F936_01946</name>
</gene>
<protein>
    <recommendedName>
        <fullName evidence="1">NADP-dependent oxidoreductase domain-containing protein</fullName>
    </recommendedName>
</protein>
<accession>A0ABP2UEM1</accession>
<feature type="domain" description="NADP-dependent oxidoreductase" evidence="1">
    <location>
        <begin position="3"/>
        <end position="309"/>
    </location>
</feature>
<dbReference type="Gene3D" id="3.20.20.100">
    <property type="entry name" value="NADP-dependent oxidoreductase domain"/>
    <property type="match status" value="1"/>
</dbReference>
<proteinExistence type="predicted"/>
<comment type="caution">
    <text evidence="2">The sequence shown here is derived from an EMBL/GenBank/DDBJ whole genome shotgun (WGS) entry which is preliminary data.</text>
</comment>
<evidence type="ECO:0000313" key="3">
    <source>
        <dbReference type="Proteomes" id="UP000013024"/>
    </source>
</evidence>
<dbReference type="Proteomes" id="UP000013024">
    <property type="component" value="Unassembled WGS sequence"/>
</dbReference>
<dbReference type="Pfam" id="PF00248">
    <property type="entry name" value="Aldo_ket_red"/>
    <property type="match status" value="1"/>
</dbReference>
<keyword evidence="3" id="KW-1185">Reference proteome</keyword>
<dbReference type="EMBL" id="APQI01000004">
    <property type="protein sequence ID" value="ENV98863.1"/>
    <property type="molecule type" value="Genomic_DNA"/>
</dbReference>
<dbReference type="InterPro" id="IPR036812">
    <property type="entry name" value="NAD(P)_OxRdtase_dom_sf"/>
</dbReference>
<dbReference type="PANTHER" id="PTHR42686:SF1">
    <property type="entry name" value="GH17980P-RELATED"/>
    <property type="match status" value="1"/>
</dbReference>